<sequence length="111" mass="13171">MPKVTRDDVPNWFQRKTGFDVDIHELKKAVELDRIACADEPMKLMRELWGITPRDCERILGAPSRTVEQWFHEKSTRPASWVIRLIVEKCAQWHETCLSAPQKEKHRPFHH</sequence>
<dbReference type="Proteomes" id="UP000430222">
    <property type="component" value="Unassembled WGS sequence"/>
</dbReference>
<protein>
    <submittedName>
        <fullName evidence="1">Uncharacterized protein</fullName>
    </submittedName>
</protein>
<comment type="caution">
    <text evidence="1">The sequence shown here is derived from an EMBL/GenBank/DDBJ whole genome shotgun (WGS) entry which is preliminary data.</text>
</comment>
<gene>
    <name evidence="1" type="ORF">FYJ78_09390</name>
</gene>
<accession>A0A6I2UT82</accession>
<dbReference type="AlphaFoldDB" id="A0A6I2UT82"/>
<name>A0A6I2UT82_9FIRM</name>
<evidence type="ECO:0000313" key="2">
    <source>
        <dbReference type="Proteomes" id="UP000430222"/>
    </source>
</evidence>
<proteinExistence type="predicted"/>
<organism evidence="1 2">
    <name type="scientific">Selenomonas montiformis</name>
    <dbReference type="NCBI Taxonomy" id="2652285"/>
    <lineage>
        <taxon>Bacteria</taxon>
        <taxon>Bacillati</taxon>
        <taxon>Bacillota</taxon>
        <taxon>Negativicutes</taxon>
        <taxon>Selenomonadales</taxon>
        <taxon>Selenomonadaceae</taxon>
        <taxon>Selenomonas</taxon>
    </lineage>
</organism>
<reference evidence="1 2" key="1">
    <citation type="submission" date="2019-08" db="EMBL/GenBank/DDBJ databases">
        <title>In-depth cultivation of the pig gut microbiome towards novel bacterial diversity and tailored functional studies.</title>
        <authorList>
            <person name="Wylensek D."/>
            <person name="Hitch T.C.A."/>
            <person name="Clavel T."/>
        </authorList>
    </citation>
    <scope>NUCLEOTIDE SEQUENCE [LARGE SCALE GENOMIC DNA]</scope>
    <source>
        <strain evidence="2">WCA-380-WT-3B3</strain>
    </source>
</reference>
<evidence type="ECO:0000313" key="1">
    <source>
        <dbReference type="EMBL" id="MSV25383.1"/>
    </source>
</evidence>
<dbReference type="EMBL" id="VUNL01000010">
    <property type="protein sequence ID" value="MSV25383.1"/>
    <property type="molecule type" value="Genomic_DNA"/>
</dbReference>
<dbReference type="RefSeq" id="WP_154621144.1">
    <property type="nucleotide sequence ID" value="NZ_CBCTNG010000002.1"/>
</dbReference>
<keyword evidence="2" id="KW-1185">Reference proteome</keyword>